<dbReference type="STRING" id="1236989.JCM15548_14198"/>
<protein>
    <recommendedName>
        <fullName evidence="3">Right handed beta helix domain-containing protein</fullName>
    </recommendedName>
</protein>
<organism evidence="1 2">
    <name type="scientific">Geofilum rubicundum JCM 15548</name>
    <dbReference type="NCBI Taxonomy" id="1236989"/>
    <lineage>
        <taxon>Bacteria</taxon>
        <taxon>Pseudomonadati</taxon>
        <taxon>Bacteroidota</taxon>
        <taxon>Bacteroidia</taxon>
        <taxon>Marinilabiliales</taxon>
        <taxon>Marinilabiliaceae</taxon>
        <taxon>Geofilum</taxon>
    </lineage>
</organism>
<sequence>MKRFKNILWGFLALVMVWGCERDYMFRGGTEGIAFSMDTVMFDTIFTSIGSATRHFRVYNPYGSDMTIDGIRLAGGEDSKFRINVNGLPEHQVDDVPLRTGDSLFVFVEVTINPDANSDPSFVVTDSILFYTKERIQSVKLVAYGQDVVVMRKDSIESQTFTSEKPYLIYDWLMVGEGATLTVEAGARLHFYKGASLIVHNDASLIVNGTHENPVVFTGSRLEEWYADKPGQWGSIWLLPGSRNHSITYADIRNATYGLRVDSVGLNGEEPLRLSNTRIEHITKQGLVAQSSSIVAHNSLFADCGSASVALTLGGNYEFYHCTIANYYRWSYRGIPALLLSNYFMNEEERPVIMDMESALFSNCIIYGSNENEIGLDFEPKADRKDSEEDKKEFLLNYKFEHSLIKTTFSDDALSNRNHFDNVIVNQNPSFMDFSAYNYRLDTLSVAQDAGSTEIARQFPFDYMGNKRVDALILPDLGFLERIEIEQE</sequence>
<accession>A0A0E9M3N1</accession>
<dbReference type="AlphaFoldDB" id="A0A0E9M3N1"/>
<evidence type="ECO:0000313" key="2">
    <source>
        <dbReference type="Proteomes" id="UP000032900"/>
    </source>
</evidence>
<gene>
    <name evidence="1" type="ORF">JCM15548_14198</name>
</gene>
<dbReference type="RefSeq" id="WP_062128140.1">
    <property type="nucleotide sequence ID" value="NZ_BAZW01000062.1"/>
</dbReference>
<comment type="caution">
    <text evidence="1">The sequence shown here is derived from an EMBL/GenBank/DDBJ whole genome shotgun (WGS) entry which is preliminary data.</text>
</comment>
<reference evidence="1 2" key="1">
    <citation type="journal article" date="2015" name="Microbes Environ.">
        <title>Distribution and evolution of nitrogen fixation genes in the phylum bacteroidetes.</title>
        <authorList>
            <person name="Inoue J."/>
            <person name="Oshima K."/>
            <person name="Suda W."/>
            <person name="Sakamoto M."/>
            <person name="Iino T."/>
            <person name="Noda S."/>
            <person name="Hongoh Y."/>
            <person name="Hattori M."/>
            <person name="Ohkuma M."/>
        </authorList>
    </citation>
    <scope>NUCLEOTIDE SEQUENCE [LARGE SCALE GENOMIC DNA]</scope>
    <source>
        <strain evidence="1">JCM 15548</strain>
    </source>
</reference>
<proteinExistence type="predicted"/>
<evidence type="ECO:0008006" key="3">
    <source>
        <dbReference type="Google" id="ProtNLM"/>
    </source>
</evidence>
<dbReference type="Proteomes" id="UP000032900">
    <property type="component" value="Unassembled WGS sequence"/>
</dbReference>
<evidence type="ECO:0000313" key="1">
    <source>
        <dbReference type="EMBL" id="GAO31800.1"/>
    </source>
</evidence>
<dbReference type="SUPFAM" id="SSF51126">
    <property type="entry name" value="Pectin lyase-like"/>
    <property type="match status" value="1"/>
</dbReference>
<name>A0A0E9M3N1_9BACT</name>
<dbReference type="EMBL" id="BAZW01000062">
    <property type="protein sequence ID" value="GAO31800.1"/>
    <property type="molecule type" value="Genomic_DNA"/>
</dbReference>
<dbReference type="InterPro" id="IPR011050">
    <property type="entry name" value="Pectin_lyase_fold/virulence"/>
</dbReference>
<keyword evidence="2" id="KW-1185">Reference proteome</keyword>